<name>A0A553NEL9_TIGCA</name>
<dbReference type="EMBL" id="VCGU01000458">
    <property type="protein sequence ID" value="TRY63893.1"/>
    <property type="molecule type" value="Genomic_DNA"/>
</dbReference>
<reference evidence="2 3" key="1">
    <citation type="journal article" date="2018" name="Nat. Ecol. Evol.">
        <title>Genomic signatures of mitonuclear coevolution across populations of Tigriopus californicus.</title>
        <authorList>
            <person name="Barreto F.S."/>
            <person name="Watson E.T."/>
            <person name="Lima T.G."/>
            <person name="Willett C.S."/>
            <person name="Edmands S."/>
            <person name="Li W."/>
            <person name="Burton R.S."/>
        </authorList>
    </citation>
    <scope>NUCLEOTIDE SEQUENCE [LARGE SCALE GENOMIC DNA]</scope>
    <source>
        <strain evidence="2 3">San Diego</strain>
    </source>
</reference>
<proteinExistence type="predicted"/>
<dbReference type="AlphaFoldDB" id="A0A553NEL9"/>
<organism evidence="2 3">
    <name type="scientific">Tigriopus californicus</name>
    <name type="common">Marine copepod</name>
    <dbReference type="NCBI Taxonomy" id="6832"/>
    <lineage>
        <taxon>Eukaryota</taxon>
        <taxon>Metazoa</taxon>
        <taxon>Ecdysozoa</taxon>
        <taxon>Arthropoda</taxon>
        <taxon>Crustacea</taxon>
        <taxon>Multicrustacea</taxon>
        <taxon>Hexanauplia</taxon>
        <taxon>Copepoda</taxon>
        <taxon>Harpacticoida</taxon>
        <taxon>Harpacticidae</taxon>
        <taxon>Tigriopus</taxon>
    </lineage>
</organism>
<sequence length="124" mass="14020">MDPKLAYQKAVLPVPKLHFVRPSKAGSGFYDSPQVQSFQGSPYFGGFFSIQPDSKTPTLEQDPSYQFIPRQSPSQDDFEQSEPQAPSAQARSSETEDGDYQYENLEIDEYSRPVFKIYDAVPVQ</sequence>
<keyword evidence="3" id="KW-1185">Reference proteome</keyword>
<evidence type="ECO:0000313" key="2">
    <source>
        <dbReference type="EMBL" id="TRY63893.1"/>
    </source>
</evidence>
<accession>A0A553NEL9</accession>
<comment type="caution">
    <text evidence="2">The sequence shown here is derived from an EMBL/GenBank/DDBJ whole genome shotgun (WGS) entry which is preliminary data.</text>
</comment>
<dbReference type="Proteomes" id="UP000318571">
    <property type="component" value="Chromosome 10"/>
</dbReference>
<evidence type="ECO:0000256" key="1">
    <source>
        <dbReference type="SAM" id="MobiDB-lite"/>
    </source>
</evidence>
<feature type="region of interest" description="Disordered" evidence="1">
    <location>
        <begin position="51"/>
        <end position="101"/>
    </location>
</feature>
<feature type="compositionally biased region" description="Polar residues" evidence="1">
    <location>
        <begin position="51"/>
        <end position="92"/>
    </location>
</feature>
<protein>
    <submittedName>
        <fullName evidence="2">Uncharacterized protein</fullName>
    </submittedName>
</protein>
<evidence type="ECO:0000313" key="3">
    <source>
        <dbReference type="Proteomes" id="UP000318571"/>
    </source>
</evidence>
<gene>
    <name evidence="2" type="ORF">TCAL_14329</name>
</gene>